<sequence>MPRACVRWLSDQCCLASTQLRIVWACHAMKFHAVLRLYLLFVRSSSTYLRSPKAEEAQHLAKDAVSRRLVENLELAKATSVSLDVEPPPTLNFLFMALDKLPHKTIWEQFFQNRATGGGAFRAFVHCKNEKSCQDDLKEHPVFSLIETVETEYCFGLVAAMNKLLQAAIDAGTGHRNDKFVFASETTLPVKPFQFVYRHLTADDDSHFCFFPVKWLRWSEDDSVGSIFAGVFTGFTSWLAAIEDEVFPVQHRGKERLAPKHHQWMVLSRRHALLATRRAQMFPQLLSDLGVNHPGKASGCSDEFWHFNTLYDGVNVTDLSATSLVEVDGIANGDLRYDAHEPQGQCDTFVYWQSKDDGTAGPARSLGRRLEADAFTHLSHKVLLAVNLDLTRQVLISPGQAFMILLFRTDHRWLELWKRSMKSSASRQEPADPQVSSTLQRRTQTSPPESPTLAWDARLLGSSQQLETEHGIEGDAIGGAMSVKLVSWAEPFKITPFPVHVVERNARILHDLYQSSGVHLPPQMEWMFLTNLIQQYTGPVEEIFDQVTFYESKQQVYWKHHLKKFFTTKPTDPTVHRYTLLFAHGTNSGGAEGIVSSRYLAPATIADGPTAVGHYSQATNWTDNESQLQVLSNRFTRYLNIDGMDVMDVKLSQEAIMAGTLMRALRGDSVGTSGQDPYIWDNRYVAIKELVEHLAKAYYQISTQNSGSPDLAGFSDEAPAEEAPDYADPLETSGCYNQQLDFLEGSRPALDAIAVSWGLPVSTAAKVEDIVFQVDMRAGTKGLRIFRGVDSIFTQAYFEHSDMLVIDASSFVSQSCTQTGRTAARLDHLDSTRFCMPCFSLSTGPTPAIQLRLQSLFIEMDQQMMNDTRWRINLASTAQLGSNPVGSEQPVTMDGGDFDAVAMVLQGERKGMRQHFLLPAREARTGAMLVTDMDRGRSIHVVPTRIMPTAARRPCVGNTATLPGKPKAARGYHAAWQAKRQEAAAAANSVHRIKAAAELLPEEQPKLDAVDVEEQEELAQKFAAAIPAMPSSLARELAHMALAAGATSCIQLDACQTFEVADSYQCYFVPVMTPPAPTFGQTGAHAPGCRYSYVWCHSTDISTAALILKELQVRPTMPGNGIITGSDIDFPAVAFHCQASVGEFDLHSVQTAVAEELRISKGLQGMLIMGDILQAHEHVLPAEDWLQDHDYLDTRRSIGNLSCPRYVVSSSWAREKGLAGIPVTNLHPAHFLYQGWNSYWLRWIAAGKEAYFIVARTKAEMVLAGELLSQIRAQGLDIDAAVTNLAVQSQASQAKNIAVKAFGQFLVDQVKSKIPVETDYESQALKGVFRALGIVPGYPSFQQFNAESVLYLRFSPIKRHAKLFYVGSTEKSVMIREHSRFRKYKQVLEEKLVSAELSIRFWAHHQNFWNWCIIPVTEAVPHDLLRGREQALIQTLQPPLNFPFIARWFCPRRGIIKAPDPTCAQRIGLARLWRKHRKKVQSGAGRGLPAPLFAIFDKPSFRTKEATWVLLTQLGSNTESHFEAAKRFRSNEFSYPALCALHRMAKHLPAYMAPNALRAIGSAGSEAFSLLGGIGLYGFRFYRMTHIPPSRQDLRMCMRAYISECTHAITPFHVPKTTVVFPRHPRIAQALFNHQDALKQCATRQEPTCRCDLIKKYAPKAPTFCGHVAARGIELTHCLSSLEKQIASGSVTDTFFPDKAQIRTQFVDAWSNWCRTNALPGTGQAFSKGDVYELLRQVRDFFEFGTAETSTTCNNEFESLNNVCHVDLPGERKGMRQLFLLPAREARTAGHPCEISELGESSIRALRESAFLFARKIMPGTRVHSAAVPGSLALTATETLEEAFARLVFRP</sequence>
<evidence type="ECO:0000313" key="3">
    <source>
        <dbReference type="Proteomes" id="UP000186817"/>
    </source>
</evidence>
<dbReference type="OrthoDB" id="440017at2759"/>
<dbReference type="InterPro" id="IPR044174">
    <property type="entry name" value="BC10-like"/>
</dbReference>
<dbReference type="EMBL" id="LSRX01000702">
    <property type="protein sequence ID" value="OLP90625.1"/>
    <property type="molecule type" value="Genomic_DNA"/>
</dbReference>
<evidence type="ECO:0000256" key="1">
    <source>
        <dbReference type="SAM" id="MobiDB-lite"/>
    </source>
</evidence>
<dbReference type="Proteomes" id="UP000186817">
    <property type="component" value="Unassembled WGS sequence"/>
</dbReference>
<reference evidence="2 3" key="1">
    <citation type="submission" date="2016-02" db="EMBL/GenBank/DDBJ databases">
        <title>Genome analysis of coral dinoflagellate symbionts highlights evolutionary adaptations to a symbiotic lifestyle.</title>
        <authorList>
            <person name="Aranda M."/>
            <person name="Li Y."/>
            <person name="Liew Y.J."/>
            <person name="Baumgarten S."/>
            <person name="Simakov O."/>
            <person name="Wilson M."/>
            <person name="Piel J."/>
            <person name="Ashoor H."/>
            <person name="Bougouffa S."/>
            <person name="Bajic V.B."/>
            <person name="Ryu T."/>
            <person name="Ravasi T."/>
            <person name="Bayer T."/>
            <person name="Micklem G."/>
            <person name="Kim H."/>
            <person name="Bhak J."/>
            <person name="Lajeunesse T.C."/>
            <person name="Voolstra C.R."/>
        </authorList>
    </citation>
    <scope>NUCLEOTIDE SEQUENCE [LARGE SCALE GENOMIC DNA]</scope>
    <source>
        <strain evidence="2 3">CCMP2467</strain>
    </source>
</reference>
<protein>
    <submittedName>
        <fullName evidence="2">Uncharacterized protein</fullName>
    </submittedName>
</protein>
<gene>
    <name evidence="2" type="ORF">AK812_SmicGene27814</name>
</gene>
<dbReference type="PANTHER" id="PTHR31042:SF150">
    <property type="entry name" value="OS06G0661900 PROTEIN"/>
    <property type="match status" value="1"/>
</dbReference>
<keyword evidence="3" id="KW-1185">Reference proteome</keyword>
<dbReference type="PANTHER" id="PTHR31042">
    <property type="entry name" value="CORE-2/I-BRANCHING BETA-1,6-N-ACETYLGLUCOSAMINYLTRANSFERASE FAMILY PROTEIN-RELATED"/>
    <property type="match status" value="1"/>
</dbReference>
<feature type="compositionally biased region" description="Polar residues" evidence="1">
    <location>
        <begin position="434"/>
        <end position="447"/>
    </location>
</feature>
<evidence type="ECO:0000313" key="2">
    <source>
        <dbReference type="EMBL" id="OLP90625.1"/>
    </source>
</evidence>
<name>A0A1Q9D603_SYMMI</name>
<proteinExistence type="predicted"/>
<dbReference type="GO" id="GO:0016757">
    <property type="term" value="F:glycosyltransferase activity"/>
    <property type="evidence" value="ECO:0007669"/>
    <property type="project" value="InterPro"/>
</dbReference>
<accession>A0A1Q9D603</accession>
<comment type="caution">
    <text evidence="2">The sequence shown here is derived from an EMBL/GenBank/DDBJ whole genome shotgun (WGS) entry which is preliminary data.</text>
</comment>
<organism evidence="2 3">
    <name type="scientific">Symbiodinium microadriaticum</name>
    <name type="common">Dinoflagellate</name>
    <name type="synonym">Zooxanthella microadriatica</name>
    <dbReference type="NCBI Taxonomy" id="2951"/>
    <lineage>
        <taxon>Eukaryota</taxon>
        <taxon>Sar</taxon>
        <taxon>Alveolata</taxon>
        <taxon>Dinophyceae</taxon>
        <taxon>Suessiales</taxon>
        <taxon>Symbiodiniaceae</taxon>
        <taxon>Symbiodinium</taxon>
    </lineage>
</organism>
<feature type="region of interest" description="Disordered" evidence="1">
    <location>
        <begin position="424"/>
        <end position="453"/>
    </location>
</feature>